<keyword evidence="3" id="KW-1185">Reference proteome</keyword>
<name>A0A1X6PBP0_PORUM</name>
<gene>
    <name evidence="2" type="ORF">BU14_0111s0008</name>
</gene>
<reference evidence="2 3" key="1">
    <citation type="submission" date="2017-03" db="EMBL/GenBank/DDBJ databases">
        <title>WGS assembly of Porphyra umbilicalis.</title>
        <authorList>
            <person name="Brawley S.H."/>
            <person name="Blouin N.A."/>
            <person name="Ficko-Blean E."/>
            <person name="Wheeler G.L."/>
            <person name="Lohr M."/>
            <person name="Goodson H.V."/>
            <person name="Jenkins J.W."/>
            <person name="Blaby-Haas C.E."/>
            <person name="Helliwell K.E."/>
            <person name="Chan C."/>
            <person name="Marriage T."/>
            <person name="Bhattacharya D."/>
            <person name="Klein A.S."/>
            <person name="Badis Y."/>
            <person name="Brodie J."/>
            <person name="Cao Y."/>
            <person name="Collen J."/>
            <person name="Dittami S.M."/>
            <person name="Gachon C.M."/>
            <person name="Green B.R."/>
            <person name="Karpowicz S."/>
            <person name="Kim J.W."/>
            <person name="Kudahl U."/>
            <person name="Lin S."/>
            <person name="Michel G."/>
            <person name="Mittag M."/>
            <person name="Olson B.J."/>
            <person name="Pangilinan J."/>
            <person name="Peng Y."/>
            <person name="Qiu H."/>
            <person name="Shu S."/>
            <person name="Singer J.T."/>
            <person name="Smith A.G."/>
            <person name="Sprecher B.N."/>
            <person name="Wagner V."/>
            <person name="Wang W."/>
            <person name="Wang Z.-Y."/>
            <person name="Yan J."/>
            <person name="Yarish C."/>
            <person name="Zoeuner-Riek S."/>
            <person name="Zhuang Y."/>
            <person name="Zou Y."/>
            <person name="Lindquist E.A."/>
            <person name="Grimwood J."/>
            <person name="Barry K."/>
            <person name="Rokhsar D.S."/>
            <person name="Schmutz J."/>
            <person name="Stiller J.W."/>
            <person name="Grossman A.R."/>
            <person name="Prochnik S.E."/>
        </authorList>
    </citation>
    <scope>NUCLEOTIDE SEQUENCE [LARGE SCALE GENOMIC DNA]</scope>
    <source>
        <strain evidence="2">4086291</strain>
    </source>
</reference>
<dbReference type="AlphaFoldDB" id="A0A1X6PBP0"/>
<evidence type="ECO:0000256" key="1">
    <source>
        <dbReference type="SAM" id="MobiDB-lite"/>
    </source>
</evidence>
<organism evidence="2 3">
    <name type="scientific">Porphyra umbilicalis</name>
    <name type="common">Purple laver</name>
    <name type="synonym">Red alga</name>
    <dbReference type="NCBI Taxonomy" id="2786"/>
    <lineage>
        <taxon>Eukaryota</taxon>
        <taxon>Rhodophyta</taxon>
        <taxon>Bangiophyceae</taxon>
        <taxon>Bangiales</taxon>
        <taxon>Bangiaceae</taxon>
        <taxon>Porphyra</taxon>
    </lineage>
</organism>
<evidence type="ECO:0000313" key="3">
    <source>
        <dbReference type="Proteomes" id="UP000218209"/>
    </source>
</evidence>
<sequence>MAEDGGDGDESFQVVVTNGLLRAMVAPPTKAAASTGSSQGASGAGAAAASSQSPSPSGASPATQSRVSPALIAAAAEKAAADALAKAVERVEAKLPANEVKRPAELPCGAERAATIKCYKSGGDVLQCGAVVDAFAACAARLL</sequence>
<dbReference type="Proteomes" id="UP000218209">
    <property type="component" value="Unassembled WGS sequence"/>
</dbReference>
<proteinExistence type="predicted"/>
<evidence type="ECO:0000313" key="2">
    <source>
        <dbReference type="EMBL" id="OSX78339.1"/>
    </source>
</evidence>
<protein>
    <recommendedName>
        <fullName evidence="4">CHCH domain-containing protein</fullName>
    </recommendedName>
</protein>
<feature type="region of interest" description="Disordered" evidence="1">
    <location>
        <begin position="28"/>
        <end position="66"/>
    </location>
</feature>
<evidence type="ECO:0008006" key="4">
    <source>
        <dbReference type="Google" id="ProtNLM"/>
    </source>
</evidence>
<feature type="compositionally biased region" description="Low complexity" evidence="1">
    <location>
        <begin position="31"/>
        <end position="66"/>
    </location>
</feature>
<dbReference type="EMBL" id="KV918814">
    <property type="protein sequence ID" value="OSX78339.1"/>
    <property type="molecule type" value="Genomic_DNA"/>
</dbReference>
<accession>A0A1X6PBP0</accession>